<feature type="non-terminal residue" evidence="2">
    <location>
        <position position="267"/>
    </location>
</feature>
<sequence length="267" mass="29137">SRARDAGWNVAVFSADDGKLIAEPKSEGAVACMTFSGETVYMAPQHGRGKFVAADARTGRIDPDQAPGPAHAKCTPLLATPRWLLYRHRAGGGFTWIDRKTKRTRQYDRIRCCCHYPGLPAYGLLLVQGAGCNCAHPMRAHVALIPGKRAITKYADASRRLVKGEAFGKPPATGDGRVWASWRADRTRGGKTPEAPKLPLRQGWAEKLAGELTPLAVAGDAVFVGSSDRKVRALDAATGRHRWQYIAPGAIRVAPFYWRGRLYFGDD</sequence>
<dbReference type="InterPro" id="IPR015943">
    <property type="entry name" value="WD40/YVTN_repeat-like_dom_sf"/>
</dbReference>
<evidence type="ECO:0000313" key="2">
    <source>
        <dbReference type="EMBL" id="GAH75607.1"/>
    </source>
</evidence>
<accession>X1I1L9</accession>
<dbReference type="SMART" id="SM00564">
    <property type="entry name" value="PQQ"/>
    <property type="match status" value="1"/>
</dbReference>
<organism evidence="2">
    <name type="scientific">marine sediment metagenome</name>
    <dbReference type="NCBI Taxonomy" id="412755"/>
    <lineage>
        <taxon>unclassified sequences</taxon>
        <taxon>metagenomes</taxon>
        <taxon>ecological metagenomes</taxon>
    </lineage>
</organism>
<dbReference type="InterPro" id="IPR011047">
    <property type="entry name" value="Quinoprotein_ADH-like_sf"/>
</dbReference>
<dbReference type="InterPro" id="IPR018391">
    <property type="entry name" value="PQQ_b-propeller_rpt"/>
</dbReference>
<dbReference type="Gene3D" id="2.130.10.10">
    <property type="entry name" value="YVTN repeat-like/Quinoprotein amine dehydrogenase"/>
    <property type="match status" value="1"/>
</dbReference>
<dbReference type="SUPFAM" id="SSF50998">
    <property type="entry name" value="Quinoprotein alcohol dehydrogenase-like"/>
    <property type="match status" value="1"/>
</dbReference>
<dbReference type="InterPro" id="IPR002372">
    <property type="entry name" value="PQQ_rpt_dom"/>
</dbReference>
<dbReference type="SUPFAM" id="SSF50969">
    <property type="entry name" value="YVTN repeat-like/Quinoprotein amine dehydrogenase"/>
    <property type="match status" value="1"/>
</dbReference>
<dbReference type="Pfam" id="PF13360">
    <property type="entry name" value="PQQ_2"/>
    <property type="match status" value="1"/>
</dbReference>
<protein>
    <recommendedName>
        <fullName evidence="1">Pyrrolo-quinoline quinone repeat domain-containing protein</fullName>
    </recommendedName>
</protein>
<feature type="domain" description="Pyrrolo-quinoline quinone repeat" evidence="1">
    <location>
        <begin position="202"/>
        <end position="264"/>
    </location>
</feature>
<gene>
    <name evidence="2" type="ORF">S03H2_46136</name>
</gene>
<feature type="non-terminal residue" evidence="2">
    <location>
        <position position="1"/>
    </location>
</feature>
<dbReference type="EMBL" id="BARU01028947">
    <property type="protein sequence ID" value="GAH75607.1"/>
    <property type="molecule type" value="Genomic_DNA"/>
</dbReference>
<reference evidence="2" key="1">
    <citation type="journal article" date="2014" name="Front. Microbiol.">
        <title>High frequency of phylogenetically diverse reductive dehalogenase-homologous genes in deep subseafloor sedimentary metagenomes.</title>
        <authorList>
            <person name="Kawai M."/>
            <person name="Futagami T."/>
            <person name="Toyoda A."/>
            <person name="Takaki Y."/>
            <person name="Nishi S."/>
            <person name="Hori S."/>
            <person name="Arai W."/>
            <person name="Tsubouchi T."/>
            <person name="Morono Y."/>
            <person name="Uchiyama I."/>
            <person name="Ito T."/>
            <person name="Fujiyama A."/>
            <person name="Inagaki F."/>
            <person name="Takami H."/>
        </authorList>
    </citation>
    <scope>NUCLEOTIDE SEQUENCE</scope>
    <source>
        <strain evidence="2">Expedition CK06-06</strain>
    </source>
</reference>
<dbReference type="InterPro" id="IPR011044">
    <property type="entry name" value="Quino_amine_DH_bsu"/>
</dbReference>
<evidence type="ECO:0000259" key="1">
    <source>
        <dbReference type="Pfam" id="PF13360"/>
    </source>
</evidence>
<proteinExistence type="predicted"/>
<dbReference type="AlphaFoldDB" id="X1I1L9"/>
<comment type="caution">
    <text evidence="2">The sequence shown here is derived from an EMBL/GenBank/DDBJ whole genome shotgun (WGS) entry which is preliminary data.</text>
</comment>
<name>X1I1L9_9ZZZZ</name>